<keyword evidence="3" id="KW-0732">Signal</keyword>
<keyword evidence="6" id="KW-1185">Reference proteome</keyword>
<keyword evidence="2" id="KW-0472">Membrane</keyword>
<dbReference type="PANTHER" id="PTHR37996:SF1">
    <property type="entry name" value="B- AND T-LYMPHOCYTE ATTENUATOR"/>
    <property type="match status" value="1"/>
</dbReference>
<dbReference type="SUPFAM" id="SSF48726">
    <property type="entry name" value="Immunoglobulin"/>
    <property type="match status" value="1"/>
</dbReference>
<reference evidence="5" key="1">
    <citation type="submission" date="2020-10" db="EMBL/GenBank/DDBJ databases">
        <title>Chromosome-scale genome assembly of the Allis shad, Alosa alosa.</title>
        <authorList>
            <person name="Margot Z."/>
            <person name="Christophe K."/>
            <person name="Cabau C."/>
            <person name="Louis A."/>
            <person name="Berthelot C."/>
            <person name="Parey E."/>
            <person name="Roest Crollius H."/>
            <person name="Montfort J."/>
            <person name="Robinson-Rechavi M."/>
            <person name="Bucao C."/>
            <person name="Bouchez O."/>
            <person name="Gislard M."/>
            <person name="Lluch J."/>
            <person name="Milhes M."/>
            <person name="Lampietro C."/>
            <person name="Lopez Roques C."/>
            <person name="Donnadieu C."/>
            <person name="Braasch I."/>
            <person name="Desvignes T."/>
            <person name="Postlethwait J."/>
            <person name="Bobe J."/>
            <person name="Guiguen Y."/>
        </authorList>
    </citation>
    <scope>NUCLEOTIDE SEQUENCE</scope>
    <source>
        <strain evidence="5">M-15738</strain>
        <tissue evidence="5">Blood</tissue>
    </source>
</reference>
<dbReference type="InterPro" id="IPR003599">
    <property type="entry name" value="Ig_sub"/>
</dbReference>
<dbReference type="EMBL" id="JADWDJ010000023">
    <property type="protein sequence ID" value="KAG5262042.1"/>
    <property type="molecule type" value="Genomic_DNA"/>
</dbReference>
<keyword evidence="2" id="KW-0812">Transmembrane</keyword>
<proteinExistence type="predicted"/>
<evidence type="ECO:0000256" key="2">
    <source>
        <dbReference type="SAM" id="Phobius"/>
    </source>
</evidence>
<dbReference type="Proteomes" id="UP000823561">
    <property type="component" value="Chromosome 23"/>
</dbReference>
<feature type="chain" id="PRO_5043809217" description="Ig-like domain-containing protein" evidence="3">
    <location>
        <begin position="28"/>
        <end position="312"/>
    </location>
</feature>
<organism evidence="5 6">
    <name type="scientific">Alosa alosa</name>
    <name type="common">allis shad</name>
    <dbReference type="NCBI Taxonomy" id="278164"/>
    <lineage>
        <taxon>Eukaryota</taxon>
        <taxon>Metazoa</taxon>
        <taxon>Chordata</taxon>
        <taxon>Craniata</taxon>
        <taxon>Vertebrata</taxon>
        <taxon>Euteleostomi</taxon>
        <taxon>Actinopterygii</taxon>
        <taxon>Neopterygii</taxon>
        <taxon>Teleostei</taxon>
        <taxon>Clupei</taxon>
        <taxon>Clupeiformes</taxon>
        <taxon>Clupeoidei</taxon>
        <taxon>Clupeidae</taxon>
        <taxon>Alosa</taxon>
    </lineage>
</organism>
<feature type="transmembrane region" description="Helical" evidence="2">
    <location>
        <begin position="150"/>
        <end position="176"/>
    </location>
</feature>
<dbReference type="SMART" id="SM00409">
    <property type="entry name" value="IG"/>
    <property type="match status" value="1"/>
</dbReference>
<dbReference type="PANTHER" id="PTHR37996">
    <property type="entry name" value="B- AND T-LYMPHOCYTE ATTENUATOR"/>
    <property type="match status" value="1"/>
</dbReference>
<dbReference type="InterPro" id="IPR013783">
    <property type="entry name" value="Ig-like_fold"/>
</dbReference>
<feature type="domain" description="Ig-like" evidence="4">
    <location>
        <begin position="33"/>
        <end position="129"/>
    </location>
</feature>
<gene>
    <name evidence="5" type="ORF">AALO_G00291510</name>
</gene>
<comment type="caution">
    <text evidence="5">The sequence shown here is derived from an EMBL/GenBank/DDBJ whole genome shotgun (WGS) entry which is preliminary data.</text>
</comment>
<dbReference type="Gene3D" id="2.60.40.10">
    <property type="entry name" value="Immunoglobulins"/>
    <property type="match status" value="1"/>
</dbReference>
<dbReference type="AlphaFoldDB" id="A0AAV6FLR8"/>
<dbReference type="InterPro" id="IPR007110">
    <property type="entry name" value="Ig-like_dom"/>
</dbReference>
<protein>
    <recommendedName>
        <fullName evidence="4">Ig-like domain-containing protein</fullName>
    </recommendedName>
</protein>
<evidence type="ECO:0000313" key="6">
    <source>
        <dbReference type="Proteomes" id="UP000823561"/>
    </source>
</evidence>
<dbReference type="GO" id="GO:0002768">
    <property type="term" value="P:immune response-regulating cell surface receptor signaling pathway"/>
    <property type="evidence" value="ECO:0007669"/>
    <property type="project" value="InterPro"/>
</dbReference>
<dbReference type="GO" id="GO:0038023">
    <property type="term" value="F:signaling receptor activity"/>
    <property type="evidence" value="ECO:0007669"/>
    <property type="project" value="InterPro"/>
</dbReference>
<dbReference type="InterPro" id="IPR039257">
    <property type="entry name" value="BTLA"/>
</dbReference>
<sequence length="312" mass="34870">MTLRNVHFFTLSQVILFASLFSTHAQGQNESCPIEVLVKRNSKAEALSSESLTINCNVTYCDKRPAVGWCKITDSDYCIPVNATDRMEIQWRHTEYSPSILSLYFKRIGMNDSGFYRCQYKGASEKSMSHSIHVTVKDASNYQTTDKSEWFWPALFISSGIALAIIIITVLTCLGLRCRGSQNASTKKADENQYDSVQMSDIGASLPDSSRHVQAKPRPCPHPTPADAQRQGDCVYENGHGRGSRPTSNVSSDVVAPQRYLTNHIVTQPRMVEEEANPLVYASLNHQVKTRSHTRPIKATEESTEYAAIRIS</sequence>
<evidence type="ECO:0000259" key="4">
    <source>
        <dbReference type="PROSITE" id="PS50835"/>
    </source>
</evidence>
<feature type="region of interest" description="Disordered" evidence="1">
    <location>
        <begin position="201"/>
        <end position="253"/>
    </location>
</feature>
<dbReference type="InterPro" id="IPR036179">
    <property type="entry name" value="Ig-like_dom_sf"/>
</dbReference>
<accession>A0AAV6FLR8</accession>
<dbReference type="PROSITE" id="PS50835">
    <property type="entry name" value="IG_LIKE"/>
    <property type="match status" value="1"/>
</dbReference>
<evidence type="ECO:0000256" key="1">
    <source>
        <dbReference type="SAM" id="MobiDB-lite"/>
    </source>
</evidence>
<evidence type="ECO:0000256" key="3">
    <source>
        <dbReference type="SAM" id="SignalP"/>
    </source>
</evidence>
<feature type="signal peptide" evidence="3">
    <location>
        <begin position="1"/>
        <end position="27"/>
    </location>
</feature>
<evidence type="ECO:0000313" key="5">
    <source>
        <dbReference type="EMBL" id="KAG5262042.1"/>
    </source>
</evidence>
<keyword evidence="2" id="KW-1133">Transmembrane helix</keyword>
<dbReference type="GO" id="GO:0005886">
    <property type="term" value="C:plasma membrane"/>
    <property type="evidence" value="ECO:0007669"/>
    <property type="project" value="InterPro"/>
</dbReference>
<name>A0AAV6FLR8_9TELE</name>